<protein>
    <recommendedName>
        <fullName evidence="3">Cupin</fullName>
    </recommendedName>
</protein>
<evidence type="ECO:0000313" key="2">
    <source>
        <dbReference type="Proteomes" id="UP000287171"/>
    </source>
</evidence>
<comment type="caution">
    <text evidence="1">The sequence shown here is derived from an EMBL/GenBank/DDBJ whole genome shotgun (WGS) entry which is preliminary data.</text>
</comment>
<evidence type="ECO:0008006" key="3">
    <source>
        <dbReference type="Google" id="ProtNLM"/>
    </source>
</evidence>
<dbReference type="AlphaFoldDB" id="A0A402BGD4"/>
<gene>
    <name evidence="1" type="ORF">KDA_59070</name>
</gene>
<reference evidence="2" key="1">
    <citation type="submission" date="2018-12" db="EMBL/GenBank/DDBJ databases">
        <title>Tengunoibacter tsumagoiensis gen. nov., sp. nov., Dictyobacter kobayashii sp. nov., D. alpinus sp. nov., and D. joshuensis sp. nov. and description of Dictyobacteraceae fam. nov. within the order Ktedonobacterales isolated from Tengu-no-mugimeshi.</title>
        <authorList>
            <person name="Wang C.M."/>
            <person name="Zheng Y."/>
            <person name="Sakai Y."/>
            <person name="Toyoda A."/>
            <person name="Minakuchi Y."/>
            <person name="Abe K."/>
            <person name="Yokota A."/>
            <person name="Yabe S."/>
        </authorList>
    </citation>
    <scope>NUCLEOTIDE SEQUENCE [LARGE SCALE GENOMIC DNA]</scope>
    <source>
        <strain evidence="2">Uno16</strain>
    </source>
</reference>
<dbReference type="Gene3D" id="2.60.120.10">
    <property type="entry name" value="Jelly Rolls"/>
    <property type="match status" value="1"/>
</dbReference>
<evidence type="ECO:0000313" key="1">
    <source>
        <dbReference type="EMBL" id="GCE30423.1"/>
    </source>
</evidence>
<organism evidence="1 2">
    <name type="scientific">Dictyobacter alpinus</name>
    <dbReference type="NCBI Taxonomy" id="2014873"/>
    <lineage>
        <taxon>Bacteria</taxon>
        <taxon>Bacillati</taxon>
        <taxon>Chloroflexota</taxon>
        <taxon>Ktedonobacteria</taxon>
        <taxon>Ktedonobacterales</taxon>
        <taxon>Dictyobacteraceae</taxon>
        <taxon>Dictyobacter</taxon>
    </lineage>
</organism>
<dbReference type="Proteomes" id="UP000287171">
    <property type="component" value="Unassembled WGS sequence"/>
</dbReference>
<accession>A0A402BGD4</accession>
<dbReference type="EMBL" id="BIFT01000002">
    <property type="protein sequence ID" value="GCE30423.1"/>
    <property type="molecule type" value="Genomic_DNA"/>
</dbReference>
<dbReference type="InterPro" id="IPR011051">
    <property type="entry name" value="RmlC_Cupin_sf"/>
</dbReference>
<dbReference type="SUPFAM" id="SSF51182">
    <property type="entry name" value="RmlC-like cupins"/>
    <property type="match status" value="1"/>
</dbReference>
<keyword evidence="2" id="KW-1185">Reference proteome</keyword>
<proteinExistence type="predicted"/>
<sequence>MLQKVEHGSIFPREDGKIIDEHFGVLNTAQDAFSLAHMFAPPAWREPAQIAEFDEVVIGVQGKLAIEADGQRVEIGAGETCLVSRGTRVIYSNASAETQCEYWSLCMPAFRPERTQMES</sequence>
<name>A0A402BGD4_9CHLR</name>
<dbReference type="OrthoDB" id="160522at2"/>
<dbReference type="InterPro" id="IPR014710">
    <property type="entry name" value="RmlC-like_jellyroll"/>
</dbReference>
<dbReference type="RefSeq" id="WP_126630515.1">
    <property type="nucleotide sequence ID" value="NZ_BIFT01000002.1"/>
</dbReference>